<accession>A0A511D7S1</accession>
<organism evidence="2 3">
    <name type="scientific">Pseudonocardia asaccharolytica DSM 44247 = NBRC 16224</name>
    <dbReference type="NCBI Taxonomy" id="1123024"/>
    <lineage>
        <taxon>Bacteria</taxon>
        <taxon>Bacillati</taxon>
        <taxon>Actinomycetota</taxon>
        <taxon>Actinomycetes</taxon>
        <taxon>Pseudonocardiales</taxon>
        <taxon>Pseudonocardiaceae</taxon>
        <taxon>Pseudonocardia</taxon>
    </lineage>
</organism>
<dbReference type="STRING" id="1123024.GCA_000423625_04390"/>
<dbReference type="Pfam" id="PF08242">
    <property type="entry name" value="Methyltransf_12"/>
    <property type="match status" value="1"/>
</dbReference>
<dbReference type="SUPFAM" id="SSF53335">
    <property type="entry name" value="S-adenosyl-L-methionine-dependent methyltransferases"/>
    <property type="match status" value="1"/>
</dbReference>
<dbReference type="RefSeq" id="WP_028931623.1">
    <property type="nucleotide sequence ID" value="NZ_AUII01000032.1"/>
</dbReference>
<dbReference type="EMBL" id="BJVI01000072">
    <property type="protein sequence ID" value="GEL20463.1"/>
    <property type="molecule type" value="Genomic_DNA"/>
</dbReference>
<evidence type="ECO:0000259" key="1">
    <source>
        <dbReference type="Pfam" id="PF08242"/>
    </source>
</evidence>
<sequence length="339" mass="38431">MTTAPVQAGPGFAWPVGFNRIPDEPWARQSVDEFGLNYDDVGNHGWYKNLEPTIAQILAALGEDKIMVDFSAGTGILAKRLLSNIKHRVGILNVDASAKFLRVAVENLADDERAAFRLIKYLKDEKRLQLIDEVVEQPLLDVGADVITATNAIHLYYDLPETLQSWTRILRPGGLVFVCSANMHNPNAHAGDWIIDETVEKVNEIAAELVLREPAFEKYRGALEDSATFAAHKKLREKVFVPVRDLDYYVETFRSEGYEVMHTYDSTIFAQVEEWLQLLFTYHDGVMSWVGGSPKVEGTEPTEDALRDRRFLIRYSLEKLFSNVTEFPATWTYLTARLS</sequence>
<dbReference type="Gene3D" id="3.40.50.150">
    <property type="entry name" value="Vaccinia Virus protein VP39"/>
    <property type="match status" value="1"/>
</dbReference>
<reference evidence="2 3" key="1">
    <citation type="submission" date="2019-07" db="EMBL/GenBank/DDBJ databases">
        <title>Whole genome shotgun sequence of Pseudonocardia asaccharolytica NBRC 16224.</title>
        <authorList>
            <person name="Hosoyama A."/>
            <person name="Uohara A."/>
            <person name="Ohji S."/>
            <person name="Ichikawa N."/>
        </authorList>
    </citation>
    <scope>NUCLEOTIDE SEQUENCE [LARGE SCALE GENOMIC DNA]</scope>
    <source>
        <strain evidence="2 3">NBRC 16224</strain>
    </source>
</reference>
<protein>
    <recommendedName>
        <fullName evidence="1">Methyltransferase type 12 domain-containing protein</fullName>
    </recommendedName>
</protein>
<name>A0A511D7S1_9PSEU</name>
<dbReference type="AlphaFoldDB" id="A0A511D7S1"/>
<dbReference type="Proteomes" id="UP000321328">
    <property type="component" value="Unassembled WGS sequence"/>
</dbReference>
<dbReference type="InterPro" id="IPR013217">
    <property type="entry name" value="Methyltransf_12"/>
</dbReference>
<dbReference type="OrthoDB" id="65624at2"/>
<evidence type="ECO:0000313" key="2">
    <source>
        <dbReference type="EMBL" id="GEL20463.1"/>
    </source>
</evidence>
<evidence type="ECO:0000313" key="3">
    <source>
        <dbReference type="Proteomes" id="UP000321328"/>
    </source>
</evidence>
<keyword evidence="3" id="KW-1185">Reference proteome</keyword>
<comment type="caution">
    <text evidence="2">The sequence shown here is derived from an EMBL/GenBank/DDBJ whole genome shotgun (WGS) entry which is preliminary data.</text>
</comment>
<feature type="domain" description="Methyltransferase type 12" evidence="1">
    <location>
        <begin position="68"/>
        <end position="175"/>
    </location>
</feature>
<dbReference type="InterPro" id="IPR029063">
    <property type="entry name" value="SAM-dependent_MTases_sf"/>
</dbReference>
<proteinExistence type="predicted"/>
<dbReference type="CDD" id="cd02440">
    <property type="entry name" value="AdoMet_MTases"/>
    <property type="match status" value="1"/>
</dbReference>
<gene>
    <name evidence="2" type="ORF">PA7_43000</name>
</gene>